<sequence>MQNSLRPVSAGNIPDEINVIIEIPANSSPVKYEIDKETGAMFVDRFITTPMFYPCNYGFVPETLADDGDPADVLVITPYPLIHDAVITARPIGVLRMTDEAGKDSKILAVPTDKLCKSYHDIQGINDVGATLKDQIEHFFTYYKDLDEGKWVKIDGWGDADEAKQELCDSFAAYQK</sequence>
<dbReference type="Proteomes" id="UP000067399">
    <property type="component" value="Chromosome"/>
</dbReference>
<comment type="subcellular location">
    <subcellularLocation>
        <location evidence="6">Cytoplasm</location>
    </subcellularLocation>
</comment>
<dbReference type="PANTHER" id="PTHR10286">
    <property type="entry name" value="INORGANIC PYROPHOSPHATASE"/>
    <property type="match status" value="1"/>
</dbReference>
<evidence type="ECO:0000256" key="6">
    <source>
        <dbReference type="HAMAP-Rule" id="MF_00209"/>
    </source>
</evidence>
<keyword evidence="4 6" id="KW-0378">Hydrolase</keyword>
<dbReference type="STRING" id="1303921.BSEPE_0239"/>
<dbReference type="HAMAP" id="MF_00209">
    <property type="entry name" value="Inorganic_PPase"/>
    <property type="match status" value="1"/>
</dbReference>
<comment type="similarity">
    <text evidence="6">Belongs to the PPase family.</text>
</comment>
<evidence type="ECO:0000313" key="8">
    <source>
        <dbReference type="Proteomes" id="UP000067399"/>
    </source>
</evidence>
<feature type="binding site" evidence="6">
    <location>
        <position position="104"/>
    </location>
    <ligand>
        <name>Mg(2+)</name>
        <dbReference type="ChEBI" id="CHEBI:18420"/>
        <label>1</label>
    </ligand>
</feature>
<keyword evidence="5 6" id="KW-0460">Magnesium</keyword>
<accession>A0A0P0UQG1</accession>
<protein>
    <recommendedName>
        <fullName evidence="6">Inorganic pyrophosphatase</fullName>
        <ecNumber evidence="6">3.6.1.1</ecNumber>
    </recommendedName>
    <alternativeName>
        <fullName evidence="6">Pyrophosphate phospho-hydrolase</fullName>
        <shortName evidence="6">PPase</shortName>
    </alternativeName>
</protein>
<evidence type="ECO:0000256" key="1">
    <source>
        <dbReference type="ARBA" id="ARBA00001946"/>
    </source>
</evidence>
<dbReference type="KEGG" id="ebh:BSEPE_0239"/>
<comment type="subunit">
    <text evidence="6">Homohexamer.</text>
</comment>
<keyword evidence="3 6" id="KW-0479">Metal-binding</keyword>
<comment type="cofactor">
    <cofactor evidence="1 6">
        <name>Mg(2+)</name>
        <dbReference type="ChEBI" id="CHEBI:18420"/>
    </cofactor>
</comment>
<dbReference type="SUPFAM" id="SSF50324">
    <property type="entry name" value="Inorganic pyrophosphatase"/>
    <property type="match status" value="1"/>
</dbReference>
<feature type="binding site" evidence="6">
    <location>
        <position position="67"/>
    </location>
    <ligand>
        <name>Mg(2+)</name>
        <dbReference type="ChEBI" id="CHEBI:18420"/>
        <label>1</label>
    </ligand>
</feature>
<dbReference type="InterPro" id="IPR008162">
    <property type="entry name" value="Pyrophosphatase"/>
</dbReference>
<dbReference type="Pfam" id="PF00719">
    <property type="entry name" value="Pyrophosphatase"/>
    <property type="match status" value="1"/>
</dbReference>
<feature type="binding site" evidence="6">
    <location>
        <position position="31"/>
    </location>
    <ligand>
        <name>substrate</name>
    </ligand>
</feature>
<dbReference type="GO" id="GO:0005737">
    <property type="term" value="C:cytoplasm"/>
    <property type="evidence" value="ECO:0007669"/>
    <property type="project" value="UniProtKB-SubCell"/>
</dbReference>
<dbReference type="GO" id="GO:0004427">
    <property type="term" value="F:inorganic diphosphate phosphatase activity"/>
    <property type="evidence" value="ECO:0007669"/>
    <property type="project" value="UniProtKB-UniRule"/>
</dbReference>
<evidence type="ECO:0000256" key="2">
    <source>
        <dbReference type="ARBA" id="ARBA00022490"/>
    </source>
</evidence>
<dbReference type="GO" id="GO:0006796">
    <property type="term" value="P:phosphate-containing compound metabolic process"/>
    <property type="evidence" value="ECO:0007669"/>
    <property type="project" value="InterPro"/>
</dbReference>
<dbReference type="NCBIfam" id="NF002317">
    <property type="entry name" value="PRK01250.1"/>
    <property type="match status" value="1"/>
</dbReference>
<keyword evidence="2 6" id="KW-0963">Cytoplasm</keyword>
<evidence type="ECO:0000256" key="4">
    <source>
        <dbReference type="ARBA" id="ARBA00022801"/>
    </source>
</evidence>
<evidence type="ECO:0000313" key="7">
    <source>
        <dbReference type="EMBL" id="BAS67257.1"/>
    </source>
</evidence>
<dbReference type="EC" id="3.6.1.1" evidence="6"/>
<dbReference type="EMBL" id="AP013042">
    <property type="protein sequence ID" value="BAS67257.1"/>
    <property type="molecule type" value="Genomic_DNA"/>
</dbReference>
<dbReference type="InterPro" id="IPR036649">
    <property type="entry name" value="Pyrophosphatase_sf"/>
</dbReference>
<reference evidence="7 8" key="1">
    <citation type="journal article" date="2000" name="Mar. Ecol. Prog. Ser.">
        <title>Phylogenetic characterization of endosymbionts in three hydrothermal vent mussels: influence on host distributions.</title>
        <authorList>
            <person name="Fujiwara Y."/>
            <person name="Takai K."/>
            <person name="Uematsu K."/>
            <person name="Tsuchida S."/>
            <person name="Hunt J.C."/>
            <person name="Hashimoto J."/>
        </authorList>
    </citation>
    <scope>NUCLEOTIDE SEQUENCE [LARGE SCALE GENOMIC DNA]</scope>
    <source>
        <strain evidence="7 8">Myojin Knoll</strain>
    </source>
</reference>
<proteinExistence type="inferred from homology"/>
<evidence type="ECO:0000256" key="3">
    <source>
        <dbReference type="ARBA" id="ARBA00022723"/>
    </source>
</evidence>
<dbReference type="Gene3D" id="3.90.80.10">
    <property type="entry name" value="Inorganic pyrophosphatase"/>
    <property type="match status" value="1"/>
</dbReference>
<dbReference type="OrthoDB" id="5187599at2"/>
<evidence type="ECO:0000256" key="5">
    <source>
        <dbReference type="ARBA" id="ARBA00022842"/>
    </source>
</evidence>
<feature type="binding site" evidence="6">
    <location>
        <position position="57"/>
    </location>
    <ligand>
        <name>substrate</name>
    </ligand>
</feature>
<feature type="binding site" evidence="6">
    <location>
        <position position="45"/>
    </location>
    <ligand>
        <name>substrate</name>
    </ligand>
</feature>
<keyword evidence="8" id="KW-1185">Reference proteome</keyword>
<feature type="binding site" evidence="6">
    <location>
        <position position="72"/>
    </location>
    <ligand>
        <name>Mg(2+)</name>
        <dbReference type="ChEBI" id="CHEBI:18420"/>
        <label>1</label>
    </ligand>
</feature>
<dbReference type="FunFam" id="3.90.80.10:FF:000001">
    <property type="entry name" value="Inorganic pyrophosphatase"/>
    <property type="match status" value="1"/>
</dbReference>
<feature type="binding site" evidence="6">
    <location>
        <position position="143"/>
    </location>
    <ligand>
        <name>substrate</name>
    </ligand>
</feature>
<dbReference type="GO" id="GO:0000287">
    <property type="term" value="F:magnesium ion binding"/>
    <property type="evidence" value="ECO:0007669"/>
    <property type="project" value="UniProtKB-UniRule"/>
</dbReference>
<dbReference type="RefSeq" id="WP_066042903.1">
    <property type="nucleotide sequence ID" value="NZ_AP013042.1"/>
</dbReference>
<dbReference type="CDD" id="cd00412">
    <property type="entry name" value="pyrophosphatase"/>
    <property type="match status" value="1"/>
</dbReference>
<feature type="binding site" evidence="6">
    <location>
        <position position="72"/>
    </location>
    <ligand>
        <name>Mg(2+)</name>
        <dbReference type="ChEBI" id="CHEBI:18420"/>
        <label>2</label>
    </ligand>
</feature>
<name>A0A0P0UQG1_9GAMM</name>
<comment type="catalytic activity">
    <reaction evidence="6">
        <text>diphosphate + H2O = 2 phosphate + H(+)</text>
        <dbReference type="Rhea" id="RHEA:24576"/>
        <dbReference type="ChEBI" id="CHEBI:15377"/>
        <dbReference type="ChEBI" id="CHEBI:15378"/>
        <dbReference type="ChEBI" id="CHEBI:33019"/>
        <dbReference type="ChEBI" id="CHEBI:43474"/>
        <dbReference type="EC" id="3.6.1.1"/>
    </reaction>
</comment>
<reference evidence="7 8" key="2">
    <citation type="journal article" date="2016" name="ISME J.">
        <title>Heterogeneous composition of key metabolic gene clusters in a vent mussel symbiont population.</title>
        <authorList>
            <person name="Ikuta T."/>
            <person name="Takaki Y."/>
            <person name="Nagai Y."/>
            <person name="Shimamura S."/>
            <person name="Tsuda M."/>
            <person name="Kawagucci S."/>
            <person name="Aoki Y."/>
            <person name="Inoue K."/>
            <person name="Teruya M."/>
            <person name="Satou K."/>
            <person name="Teruya K."/>
            <person name="Shimoji M."/>
            <person name="Tamotsu H."/>
            <person name="Hirano T."/>
            <person name="Maruyama T."/>
            <person name="Yoshida T."/>
        </authorList>
    </citation>
    <scope>NUCLEOTIDE SEQUENCE [LARGE SCALE GENOMIC DNA]</scope>
    <source>
        <strain evidence="7 8">Myojin Knoll</strain>
    </source>
</reference>
<comment type="function">
    <text evidence="6">Catalyzes the hydrolysis of inorganic pyrophosphate (PPi) forming two phosphate ions.</text>
</comment>
<gene>
    <name evidence="6" type="primary">ppa</name>
    <name evidence="7" type="ORF">BSEPE_0239</name>
</gene>
<organism evidence="7 8">
    <name type="scientific">endosymbiont of Bathymodiolus septemdierum str. Myojin knoll</name>
    <dbReference type="NCBI Taxonomy" id="1303921"/>
    <lineage>
        <taxon>Bacteria</taxon>
        <taxon>Pseudomonadati</taxon>
        <taxon>Pseudomonadota</taxon>
        <taxon>Gammaproteobacteria</taxon>
        <taxon>sulfur-oxidizing symbionts</taxon>
    </lineage>
</organism>
<dbReference type="AlphaFoldDB" id="A0A0P0UQG1"/>